<feature type="region of interest" description="Disordered" evidence="1">
    <location>
        <begin position="84"/>
        <end position="124"/>
    </location>
</feature>
<name>A0A3N4JEQ3_9PEZI</name>
<dbReference type="AlphaFoldDB" id="A0A3N4JEQ3"/>
<sequence>MDHAGQNPQALSPPLLEFFKLVTWNEFGTLQLLPEGLGDLPLYPDNDGFHSVNGPTILSFHTAVPPVKYEHHPIIHPIVNQTHNSADQHPHISHHGPQTSDSPIDSSPRTRPERRSYPCNSPGCTWPSPFPTRQALTRHREAVHLDIRVNCPVPGCDRVGDNGIKRKDNLPAHIRNKHQNHLGE</sequence>
<dbReference type="OrthoDB" id="5305647at2759"/>
<accession>A0A3N4JEQ3</accession>
<gene>
    <name evidence="2" type="ORF">L873DRAFT_1791363</name>
</gene>
<evidence type="ECO:0008006" key="4">
    <source>
        <dbReference type="Google" id="ProtNLM"/>
    </source>
</evidence>
<reference evidence="2 3" key="1">
    <citation type="journal article" date="2018" name="Nat. Ecol. Evol.">
        <title>Pezizomycetes genomes reveal the molecular basis of ectomycorrhizal truffle lifestyle.</title>
        <authorList>
            <person name="Murat C."/>
            <person name="Payen T."/>
            <person name="Noel B."/>
            <person name="Kuo A."/>
            <person name="Morin E."/>
            <person name="Chen J."/>
            <person name="Kohler A."/>
            <person name="Krizsan K."/>
            <person name="Balestrini R."/>
            <person name="Da Silva C."/>
            <person name="Montanini B."/>
            <person name="Hainaut M."/>
            <person name="Levati E."/>
            <person name="Barry K.W."/>
            <person name="Belfiori B."/>
            <person name="Cichocki N."/>
            <person name="Clum A."/>
            <person name="Dockter R.B."/>
            <person name="Fauchery L."/>
            <person name="Guy J."/>
            <person name="Iotti M."/>
            <person name="Le Tacon F."/>
            <person name="Lindquist E.A."/>
            <person name="Lipzen A."/>
            <person name="Malagnac F."/>
            <person name="Mello A."/>
            <person name="Molinier V."/>
            <person name="Miyauchi S."/>
            <person name="Poulain J."/>
            <person name="Riccioni C."/>
            <person name="Rubini A."/>
            <person name="Sitrit Y."/>
            <person name="Splivallo R."/>
            <person name="Traeger S."/>
            <person name="Wang M."/>
            <person name="Zifcakova L."/>
            <person name="Wipf D."/>
            <person name="Zambonelli A."/>
            <person name="Paolocci F."/>
            <person name="Nowrousian M."/>
            <person name="Ottonello S."/>
            <person name="Baldrian P."/>
            <person name="Spatafora J.W."/>
            <person name="Henrissat B."/>
            <person name="Nagy L.G."/>
            <person name="Aury J.M."/>
            <person name="Wincker P."/>
            <person name="Grigoriev I.V."/>
            <person name="Bonfante P."/>
            <person name="Martin F.M."/>
        </authorList>
    </citation>
    <scope>NUCLEOTIDE SEQUENCE [LARGE SCALE GENOMIC DNA]</scope>
    <source>
        <strain evidence="2 3">120613-1</strain>
    </source>
</reference>
<keyword evidence="3" id="KW-1185">Reference proteome</keyword>
<dbReference type="Proteomes" id="UP000276215">
    <property type="component" value="Unassembled WGS sequence"/>
</dbReference>
<evidence type="ECO:0000256" key="1">
    <source>
        <dbReference type="SAM" id="MobiDB-lite"/>
    </source>
</evidence>
<protein>
    <recommendedName>
        <fullName evidence="4">C2H2-type domain-containing protein</fullName>
    </recommendedName>
</protein>
<evidence type="ECO:0000313" key="2">
    <source>
        <dbReference type="EMBL" id="RPA96746.1"/>
    </source>
</evidence>
<dbReference type="EMBL" id="ML120411">
    <property type="protein sequence ID" value="RPA96746.1"/>
    <property type="molecule type" value="Genomic_DNA"/>
</dbReference>
<proteinExistence type="predicted"/>
<feature type="compositionally biased region" description="Polar residues" evidence="1">
    <location>
        <begin position="96"/>
        <end position="107"/>
    </location>
</feature>
<organism evidence="2 3">
    <name type="scientific">Choiromyces venosus 120613-1</name>
    <dbReference type="NCBI Taxonomy" id="1336337"/>
    <lineage>
        <taxon>Eukaryota</taxon>
        <taxon>Fungi</taxon>
        <taxon>Dikarya</taxon>
        <taxon>Ascomycota</taxon>
        <taxon>Pezizomycotina</taxon>
        <taxon>Pezizomycetes</taxon>
        <taxon>Pezizales</taxon>
        <taxon>Tuberaceae</taxon>
        <taxon>Choiromyces</taxon>
    </lineage>
</organism>
<evidence type="ECO:0000313" key="3">
    <source>
        <dbReference type="Proteomes" id="UP000276215"/>
    </source>
</evidence>